<organism evidence="10">
    <name type="scientific">Albugo laibachii Nc14</name>
    <dbReference type="NCBI Taxonomy" id="890382"/>
    <lineage>
        <taxon>Eukaryota</taxon>
        <taxon>Sar</taxon>
        <taxon>Stramenopiles</taxon>
        <taxon>Oomycota</taxon>
        <taxon>Peronosporomycetes</taxon>
        <taxon>Albuginales</taxon>
        <taxon>Albuginaceae</taxon>
        <taxon>Albugo</taxon>
    </lineage>
</organism>
<feature type="region of interest" description="Disordered" evidence="8">
    <location>
        <begin position="322"/>
        <end position="380"/>
    </location>
</feature>
<evidence type="ECO:0000256" key="3">
    <source>
        <dbReference type="ARBA" id="ARBA00012485"/>
    </source>
</evidence>
<evidence type="ECO:0000256" key="6">
    <source>
        <dbReference type="PROSITE-ProRule" id="PRU00104"/>
    </source>
</evidence>
<keyword evidence="4" id="KW-0808">Transferase</keyword>
<dbReference type="Gene3D" id="3.30.2410.10">
    <property type="entry name" value="Hect, E3 ligase catalytic domain"/>
    <property type="match status" value="1"/>
</dbReference>
<feature type="domain" description="HECT" evidence="9">
    <location>
        <begin position="1039"/>
        <end position="1174"/>
    </location>
</feature>
<dbReference type="AlphaFoldDB" id="F0W196"/>
<evidence type="ECO:0000256" key="5">
    <source>
        <dbReference type="ARBA" id="ARBA00022786"/>
    </source>
</evidence>
<dbReference type="EC" id="2.3.2.26" evidence="3"/>
<dbReference type="SUPFAM" id="SSF56204">
    <property type="entry name" value="Hect, E3 ligase catalytic domain"/>
    <property type="match status" value="1"/>
</dbReference>
<accession>F0W196</accession>
<dbReference type="GO" id="GO:0006511">
    <property type="term" value="P:ubiquitin-dependent protein catabolic process"/>
    <property type="evidence" value="ECO:0007669"/>
    <property type="project" value="TreeGrafter"/>
</dbReference>
<feature type="compositionally biased region" description="Basic residues" evidence="8">
    <location>
        <begin position="285"/>
        <end position="294"/>
    </location>
</feature>
<dbReference type="GO" id="GO:0061630">
    <property type="term" value="F:ubiquitin protein ligase activity"/>
    <property type="evidence" value="ECO:0007669"/>
    <property type="project" value="UniProtKB-EC"/>
</dbReference>
<name>F0W196_9STRA</name>
<feature type="active site" description="Glycyl thioester intermediate" evidence="6">
    <location>
        <position position="1165"/>
    </location>
</feature>
<proteinExistence type="predicted"/>
<keyword evidence="5 6" id="KW-0833">Ubl conjugation pathway</keyword>
<evidence type="ECO:0000256" key="4">
    <source>
        <dbReference type="ARBA" id="ARBA00022679"/>
    </source>
</evidence>
<keyword evidence="7" id="KW-0175">Coiled coil</keyword>
<dbReference type="Pfam" id="PF00632">
    <property type="entry name" value="HECT"/>
    <property type="match status" value="1"/>
</dbReference>
<dbReference type="GO" id="GO:0005737">
    <property type="term" value="C:cytoplasm"/>
    <property type="evidence" value="ECO:0007669"/>
    <property type="project" value="TreeGrafter"/>
</dbReference>
<gene>
    <name evidence="10" type="primary">AlNc14C6G865</name>
    <name evidence="10" type="ORF">ALNC14_009660</name>
</gene>
<reference evidence="10" key="2">
    <citation type="submission" date="2011-02" db="EMBL/GenBank/DDBJ databases">
        <authorList>
            <person name="MacLean D."/>
        </authorList>
    </citation>
    <scope>NUCLEOTIDE SEQUENCE</scope>
</reference>
<evidence type="ECO:0000256" key="8">
    <source>
        <dbReference type="SAM" id="MobiDB-lite"/>
    </source>
</evidence>
<comment type="pathway">
    <text evidence="2">Protein modification; protein ubiquitination.</text>
</comment>
<sequence>MTKPSRRNTLKKLKSAKPVNRSGVRRLRTPLSQDKLAELETGWNDRFYVQPPLVPRPQHLPQLRSIVHQTRVDSSESLQDDVTCKLNQSDKKDGSQLSETKRCLTKPRKTRKAAADIRLIPLQDAATSAKYVTEEMVKKKVLKAIRVREKLVTSLHKFVSSPSSQTKSTGMAQELAAYLQDAGVECVEALVEWMLIKGSQSSSTPVFLWRGEKYFSKMSRDLDFAIEALRGHGVKLIRTRGNALLIQPHQHVVDRVMAANAIIGEMTTLLQSPQKTNLPDLPKVDHKKTARSKGKQAVPELVKAGPCDRILTGFSNKLPKLSKESRALGSGQTNSTGIAKKPKEIRNENTTSELTEKEESDDDEYENDYEDLSGSNHEDEEVGLVSNKVSLASTCKSDLPTASAKQIVPPSGSKLMNRDMTEQFGQVNASVRLEYDQPHPAQARLFQEDVSLGCELLSLLDERDTILPLISSTPPNESSDKCVIETKTGGESKPSTVSVSDRGEKSSQLQKLNEILLKYSTTKEELTSPILFSTEALDREFDSDIVLSMFDYGSFDEWFGATVSVPAVLISHGLLRPSQLTRLEALLTSEVAKMLRVPEALHNQSNCIVNELFHGIASRLQSRTEMNFREVIEVADNLIGSFNMWEGIKDLLLLQNEHFSPPKKVAPGICELIHVFYPYLVDLPHRMLLSGCSEVFQLLLQSIDFEISRDNALIDSSCKRLHLNSSLSKELDELDRRGDAESTPTEKLIIMCDREDVLGSSMRAIIEAGGLRDRNLLAIAPYFKSKFGDKMIRSIHVEEGEGRGPLKEWFSLVSISFTQSWKLTENPLQVSGESDDEIVFEGNRLTCTTLRERLLPGIRLNWIDLDGHLRTCVINSITNSTTAVLDSSVCSKPMHIPVREVRFYQHTTPVLCYLQGSESVWFNRDLTDTAESRERLVFLGWFLANAIINLTRLDQIMIPIHFYNILYAQEAYNGHDLSDLANTINPDMVSALKKLEALPTKDFEEYLRLEGINDALTFGEYVSSVLESHFGAASNYQWQVQCIQHGFNITLPLSRLRSEHISSTSLHDMLHSALTSDSNSKSLREVFRVACDVAFAECEVLQQVFWKVVDAFDGTTQRKFIKFVTGVETFPLPGTEFLRIEMPFPDETSPELERVLFMLPQSHTCNNTLELPNYWKAIKWRHQRERADAKTEVEELGRELENLMRKKLLEAVDYSQGYSLDVTSNVSITEARNASTAAHVSADDSVESLHLMSLQDDTSF</sequence>
<reference evidence="10" key="1">
    <citation type="journal article" date="2011" name="PLoS Biol.">
        <title>Gene gain and loss during evolution of obligate parasitism in the white rust pathogen of Arabidopsis thaliana.</title>
        <authorList>
            <person name="Kemen E."/>
            <person name="Gardiner A."/>
            <person name="Schultz-Larsen T."/>
            <person name="Kemen A.C."/>
            <person name="Balmuth A.L."/>
            <person name="Robert-Seilaniantz A."/>
            <person name="Bailey K."/>
            <person name="Holub E."/>
            <person name="Studholme D.J."/>
            <person name="Maclean D."/>
            <person name="Jones J.D."/>
        </authorList>
    </citation>
    <scope>NUCLEOTIDE SEQUENCE</scope>
</reference>
<dbReference type="EMBL" id="FR824051">
    <property type="protein sequence ID" value="CCA14823.1"/>
    <property type="molecule type" value="Genomic_DNA"/>
</dbReference>
<dbReference type="PANTHER" id="PTHR11254:SF440">
    <property type="entry name" value="E3 UBIQUITIN-PROTEIN LIGASE NEDD-4"/>
    <property type="match status" value="1"/>
</dbReference>
<dbReference type="PROSITE" id="PS50237">
    <property type="entry name" value="HECT"/>
    <property type="match status" value="1"/>
</dbReference>
<dbReference type="SMART" id="SM00119">
    <property type="entry name" value="HECTc"/>
    <property type="match status" value="1"/>
</dbReference>
<feature type="region of interest" description="Disordered" evidence="8">
    <location>
        <begin position="1"/>
        <end position="21"/>
    </location>
</feature>
<comment type="catalytic activity">
    <reaction evidence="1">
        <text>S-ubiquitinyl-[E2 ubiquitin-conjugating enzyme]-L-cysteine + [acceptor protein]-L-lysine = [E2 ubiquitin-conjugating enzyme]-L-cysteine + N(6)-ubiquitinyl-[acceptor protein]-L-lysine.</text>
        <dbReference type="EC" id="2.3.2.26"/>
    </reaction>
</comment>
<dbReference type="HOGENOM" id="CLU_250384_0_0_1"/>
<feature type="compositionally biased region" description="Acidic residues" evidence="8">
    <location>
        <begin position="356"/>
        <end position="371"/>
    </location>
</feature>
<dbReference type="InterPro" id="IPR000569">
    <property type="entry name" value="HECT_dom"/>
</dbReference>
<feature type="coiled-coil region" evidence="7">
    <location>
        <begin position="1179"/>
        <end position="1206"/>
    </location>
</feature>
<evidence type="ECO:0000313" key="10">
    <source>
        <dbReference type="EMBL" id="CCA14823.1"/>
    </source>
</evidence>
<dbReference type="InterPro" id="IPR035983">
    <property type="entry name" value="Hect_E3_ubiquitin_ligase"/>
</dbReference>
<evidence type="ECO:0000256" key="2">
    <source>
        <dbReference type="ARBA" id="ARBA00004906"/>
    </source>
</evidence>
<feature type="compositionally biased region" description="Basic residues" evidence="8">
    <location>
        <begin position="1"/>
        <end position="15"/>
    </location>
</feature>
<feature type="region of interest" description="Disordered" evidence="8">
    <location>
        <begin position="274"/>
        <end position="299"/>
    </location>
</feature>
<evidence type="ECO:0000256" key="7">
    <source>
        <dbReference type="SAM" id="Coils"/>
    </source>
</evidence>
<evidence type="ECO:0000259" key="9">
    <source>
        <dbReference type="PROSITE" id="PS50237"/>
    </source>
</evidence>
<dbReference type="GO" id="GO:0016567">
    <property type="term" value="P:protein ubiquitination"/>
    <property type="evidence" value="ECO:0007669"/>
    <property type="project" value="TreeGrafter"/>
</dbReference>
<evidence type="ECO:0000256" key="1">
    <source>
        <dbReference type="ARBA" id="ARBA00000885"/>
    </source>
</evidence>
<protein>
    <recommendedName>
        <fullName evidence="3">HECT-type E3 ubiquitin transferase</fullName>
        <ecNumber evidence="3">2.3.2.26</ecNumber>
    </recommendedName>
</protein>
<dbReference type="PANTHER" id="PTHR11254">
    <property type="entry name" value="HECT DOMAIN UBIQUITIN-PROTEIN LIGASE"/>
    <property type="match status" value="1"/>
</dbReference>
<dbReference type="InterPro" id="IPR050409">
    <property type="entry name" value="E3_ubiq-protein_ligase"/>
</dbReference>